<gene>
    <name evidence="4" type="ORF">Cvel_12614</name>
</gene>
<keyword evidence="3" id="KW-0732">Signal</keyword>
<feature type="compositionally biased region" description="Acidic residues" evidence="1">
    <location>
        <begin position="61"/>
        <end position="75"/>
    </location>
</feature>
<keyword evidence="2" id="KW-1133">Transmembrane helix</keyword>
<sequence length="297" mass="33778">MLSLLVTVLLVLSVSVKGFVLSTVPLRSLRAGVSRSFPESFRRLAAKVTTEESATLTGDGEQFEEEEGTDEMTQEEIEEFVGKDTRGLPLEERRRAVQENKQKLLKEAFGGTSSKELMFDGDIKLNTKAFISSKKSINRKELRTVDKQKRTEQQNAATVEDRLAMEEMDRPRDIFDWPIAVGTAFWVAFVFSISSEGSTWELYVPEWVRVREAQLGEPVTQAILALSVPVFLFFYRYSIAKQQKAPEGSRVRRRLSGIGKDISALVEKRRKDARAQREQEEKEGKIKIPVLDDLLRD</sequence>
<keyword evidence="2" id="KW-0812">Transmembrane</keyword>
<proteinExistence type="predicted"/>
<feature type="signal peptide" evidence="3">
    <location>
        <begin position="1"/>
        <end position="18"/>
    </location>
</feature>
<protein>
    <recommendedName>
        <fullName evidence="5">Transmembrane protein</fullName>
    </recommendedName>
</protein>
<dbReference type="AlphaFoldDB" id="A0A0G4IAL7"/>
<evidence type="ECO:0000256" key="2">
    <source>
        <dbReference type="SAM" id="Phobius"/>
    </source>
</evidence>
<feature type="region of interest" description="Disordered" evidence="1">
    <location>
        <begin position="52"/>
        <end position="75"/>
    </location>
</feature>
<feature type="chain" id="PRO_5005192414" description="Transmembrane protein" evidence="3">
    <location>
        <begin position="19"/>
        <end position="297"/>
    </location>
</feature>
<evidence type="ECO:0000313" key="4">
    <source>
        <dbReference type="EMBL" id="CEM54236.1"/>
    </source>
</evidence>
<evidence type="ECO:0000256" key="3">
    <source>
        <dbReference type="SAM" id="SignalP"/>
    </source>
</evidence>
<reference evidence="4" key="1">
    <citation type="submission" date="2014-11" db="EMBL/GenBank/DDBJ databases">
        <authorList>
            <person name="Otto D Thomas"/>
            <person name="Naeem Raeece"/>
        </authorList>
    </citation>
    <scope>NUCLEOTIDE SEQUENCE</scope>
</reference>
<dbReference type="EMBL" id="CDMZ01005768">
    <property type="protein sequence ID" value="CEM54236.1"/>
    <property type="molecule type" value="Genomic_DNA"/>
</dbReference>
<name>A0A0G4IAL7_9ALVE</name>
<feature type="transmembrane region" description="Helical" evidence="2">
    <location>
        <begin position="219"/>
        <end position="237"/>
    </location>
</feature>
<accession>A0A0G4IAL7</accession>
<evidence type="ECO:0008006" key="5">
    <source>
        <dbReference type="Google" id="ProtNLM"/>
    </source>
</evidence>
<organism evidence="4">
    <name type="scientific">Chromera velia CCMP2878</name>
    <dbReference type="NCBI Taxonomy" id="1169474"/>
    <lineage>
        <taxon>Eukaryota</taxon>
        <taxon>Sar</taxon>
        <taxon>Alveolata</taxon>
        <taxon>Colpodellida</taxon>
        <taxon>Chromeraceae</taxon>
        <taxon>Chromera</taxon>
    </lineage>
</organism>
<keyword evidence="2" id="KW-0472">Membrane</keyword>
<dbReference type="VEuPathDB" id="CryptoDB:Cvel_12614"/>
<evidence type="ECO:0000256" key="1">
    <source>
        <dbReference type="SAM" id="MobiDB-lite"/>
    </source>
</evidence>